<evidence type="ECO:0000256" key="2">
    <source>
        <dbReference type="SAM" id="Phobius"/>
    </source>
</evidence>
<keyword evidence="2" id="KW-1133">Transmembrane helix</keyword>
<feature type="signal peptide" evidence="3">
    <location>
        <begin position="1"/>
        <end position="19"/>
    </location>
</feature>
<keyword evidence="3" id="KW-0732">Signal</keyword>
<dbReference type="EMBL" id="JAAVJC010000076">
    <property type="protein sequence ID" value="NJQ15526.1"/>
    <property type="molecule type" value="Genomic_DNA"/>
</dbReference>
<name>A0ABX1C8Q1_9ACTN</name>
<evidence type="ECO:0000313" key="5">
    <source>
        <dbReference type="Proteomes" id="UP000727056"/>
    </source>
</evidence>
<proteinExistence type="predicted"/>
<reference evidence="4 5" key="1">
    <citation type="submission" date="2020-03" db="EMBL/GenBank/DDBJ databases">
        <title>Draft genome of Streptomyces sp. ventii, isolated from the Axial Seamount in the Pacific Ocean, and resequencing of the two type strains Streptomyces lonarensis strain NCL 716 and Streptomyces bohaiensis strain 11A07.</title>
        <authorList>
            <person name="Loughran R.M."/>
            <person name="Pfannmuller K.M."/>
            <person name="Wasson B.J."/>
            <person name="Deadmond M.C."/>
            <person name="Paddock B.E."/>
            <person name="Koyack M.J."/>
            <person name="Gallegos D.A."/>
            <person name="Mitchell E.A."/>
            <person name="Ushijima B."/>
            <person name="Saw J.H."/>
            <person name="Mcphail K.L."/>
            <person name="Videau P."/>
        </authorList>
    </citation>
    <scope>NUCLEOTIDE SEQUENCE [LARGE SCALE GENOMIC DNA]</scope>
    <source>
        <strain evidence="4 5">11A07</strain>
    </source>
</reference>
<protein>
    <submittedName>
        <fullName evidence="4">Uncharacterized protein</fullName>
    </submittedName>
</protein>
<accession>A0ABX1C8Q1</accession>
<keyword evidence="2" id="KW-0472">Membrane</keyword>
<dbReference type="Proteomes" id="UP000727056">
    <property type="component" value="Unassembled WGS sequence"/>
</dbReference>
<comment type="caution">
    <text evidence="4">The sequence shown here is derived from an EMBL/GenBank/DDBJ whole genome shotgun (WGS) entry which is preliminary data.</text>
</comment>
<feature type="transmembrane region" description="Helical" evidence="2">
    <location>
        <begin position="29"/>
        <end position="51"/>
    </location>
</feature>
<evidence type="ECO:0000256" key="3">
    <source>
        <dbReference type="SAM" id="SignalP"/>
    </source>
</evidence>
<feature type="region of interest" description="Disordered" evidence="1">
    <location>
        <begin position="55"/>
        <end position="83"/>
    </location>
</feature>
<organism evidence="4 5">
    <name type="scientific">Streptomyces bohaiensis</name>
    <dbReference type="NCBI Taxonomy" id="1431344"/>
    <lineage>
        <taxon>Bacteria</taxon>
        <taxon>Bacillati</taxon>
        <taxon>Actinomycetota</taxon>
        <taxon>Actinomycetes</taxon>
        <taxon>Kitasatosporales</taxon>
        <taxon>Streptomycetaceae</taxon>
        <taxon>Streptomyces</taxon>
    </lineage>
</organism>
<evidence type="ECO:0000256" key="1">
    <source>
        <dbReference type="SAM" id="MobiDB-lite"/>
    </source>
</evidence>
<keyword evidence="2" id="KW-0812">Transmembrane</keyword>
<keyword evidence="5" id="KW-1185">Reference proteome</keyword>
<gene>
    <name evidence="4" type="ORF">HCN52_11330</name>
</gene>
<feature type="chain" id="PRO_5046561050" evidence="3">
    <location>
        <begin position="20"/>
        <end position="83"/>
    </location>
</feature>
<evidence type="ECO:0000313" key="4">
    <source>
        <dbReference type="EMBL" id="NJQ15526.1"/>
    </source>
</evidence>
<sequence>MKKRTWIAGGVVVASVAMAALLANQSLDSTAFVVLALVAHVVVAVVGLRLLRRRRAEKARRTPSHAADTPQQEARTQPRDAVG</sequence>
<dbReference type="RefSeq" id="WP_168088297.1">
    <property type="nucleotide sequence ID" value="NZ_BHZH01000120.1"/>
</dbReference>